<feature type="compositionally biased region" description="Basic and acidic residues" evidence="7">
    <location>
        <begin position="183"/>
        <end position="205"/>
    </location>
</feature>
<evidence type="ECO:0000313" key="9">
    <source>
        <dbReference type="EMBL" id="KAL2087161.1"/>
    </source>
</evidence>
<dbReference type="Pfam" id="PF22623">
    <property type="entry name" value="zf-CCCH_9"/>
    <property type="match status" value="1"/>
</dbReference>
<feature type="domain" description="C3H1-type" evidence="8">
    <location>
        <begin position="285"/>
        <end position="308"/>
    </location>
</feature>
<dbReference type="Pfam" id="PF14608">
    <property type="entry name" value="zf-CCCH_2"/>
    <property type="match status" value="1"/>
</dbReference>
<keyword evidence="3" id="KW-0677">Repeat</keyword>
<evidence type="ECO:0000256" key="4">
    <source>
        <dbReference type="ARBA" id="ARBA00022771"/>
    </source>
</evidence>
<feature type="region of interest" description="Disordered" evidence="7">
    <location>
        <begin position="419"/>
        <end position="500"/>
    </location>
</feature>
<dbReference type="AlphaFoldDB" id="A0ABD1JJ19"/>
<evidence type="ECO:0000256" key="1">
    <source>
        <dbReference type="ARBA" id="ARBA00022553"/>
    </source>
</evidence>
<comment type="caution">
    <text evidence="9">The sequence shown here is derived from an EMBL/GenBank/DDBJ whole genome shotgun (WGS) entry which is preliminary data.</text>
</comment>
<dbReference type="PANTHER" id="PTHR13119:SF23">
    <property type="entry name" value="ZINC FINGER CCCH DOMAIN-CONTAINING PROTEIN 4"/>
    <property type="match status" value="1"/>
</dbReference>
<dbReference type="GO" id="GO:0045892">
    <property type="term" value="P:negative regulation of DNA-templated transcription"/>
    <property type="evidence" value="ECO:0007669"/>
    <property type="project" value="UniProtKB-ARBA"/>
</dbReference>
<keyword evidence="4 6" id="KW-0863">Zinc-finger</keyword>
<evidence type="ECO:0000313" key="10">
    <source>
        <dbReference type="Proteomes" id="UP001591681"/>
    </source>
</evidence>
<dbReference type="InterPro" id="IPR045124">
    <property type="entry name" value="Su(sable)-like"/>
</dbReference>
<sequence length="686" mass="76860">MALANLFSSPPGEVDFNNILTNKRSDQPHQNPKTTYSTSKNENLKKKKRKIDQSTDNAWKKCEYQRKIQIHSVSFKFEHDQAVDHQKLGQHCKNKDTTLLSTQPNRLGPNTDGGLMNEEKRKGERVKRREHLVKNKHRANSNDHNERRGQATKGGKRFVFEDKKNAKMTNKSPRNAFNQRPGGESRKGRQKWQLERSKPKLEERKPLMSEEFKEQNSIDVNGRLICKHFLKERCLKGDQCQFEHSHDLGGFKFNEVCKFYVQGFCTRGDHCLFMHNILPFHHTFPCKFFHRSKGCRSDSSCKFSHDPLTELTRGLLDKLHGEQKVNNRTLKNETPEPEREPAVDLLANTKTFSFYSTAADPEHEPVCRFSFGANNAEFQSERPISTPQPAPSADDTDSAVPTGFTSASDSHTAFVARLPTTLPSHPDRPAISISSAPQSSSEDVPDIKTERPRSPTTSDSTPSILRTLFTHLSPCRSDDDDEEEETMEEEPASASTDTVPLLNGTRLCAEVHKGDSGSHSNASTAAPDERLGIKAKPWSKSKNVVKVPQKDEDKGVEPVVPSLKPVLCSTPIANPHRMYKPLTVDLSPLPLPPYQAQLPPHATRDLRPGAPALAPPLPPSTKVPFQGAVRQRAPLPPGIEIRKTLVESQGRHSLPVQTLTWSGSSKRIDQTQSALRNSLNAELKPC</sequence>
<evidence type="ECO:0000256" key="3">
    <source>
        <dbReference type="ARBA" id="ARBA00022737"/>
    </source>
</evidence>
<feature type="compositionally biased region" description="Polar residues" evidence="7">
    <location>
        <begin position="18"/>
        <end position="41"/>
    </location>
</feature>
<feature type="zinc finger region" description="C3H1-type" evidence="6">
    <location>
        <begin position="251"/>
        <end position="278"/>
    </location>
</feature>
<feature type="domain" description="C3H1-type" evidence="8">
    <location>
        <begin position="225"/>
        <end position="247"/>
    </location>
</feature>
<dbReference type="PANTHER" id="PTHR13119">
    <property type="entry name" value="ZINC FINGER CCCH DOMAIN-CONTAINING PROTEI"/>
    <property type="match status" value="1"/>
</dbReference>
<keyword evidence="10" id="KW-1185">Reference proteome</keyword>
<keyword evidence="2 6" id="KW-0479">Metal-binding</keyword>
<dbReference type="SUPFAM" id="SSF90229">
    <property type="entry name" value="CCCH zinc finger"/>
    <property type="match status" value="3"/>
</dbReference>
<protein>
    <recommendedName>
        <fullName evidence="8">C3H1-type domain-containing protein</fullName>
    </recommendedName>
</protein>
<dbReference type="InterPro" id="IPR036855">
    <property type="entry name" value="Znf_CCCH_sf"/>
</dbReference>
<gene>
    <name evidence="9" type="ORF">ACEWY4_018220</name>
</gene>
<reference evidence="9 10" key="1">
    <citation type="submission" date="2024-09" db="EMBL/GenBank/DDBJ databases">
        <title>A chromosome-level genome assembly of Gray's grenadier anchovy, Coilia grayii.</title>
        <authorList>
            <person name="Fu Z."/>
        </authorList>
    </citation>
    <scope>NUCLEOTIDE SEQUENCE [LARGE SCALE GENOMIC DNA]</scope>
    <source>
        <strain evidence="9">G4</strain>
        <tissue evidence="9">Muscle</tissue>
    </source>
</reference>
<evidence type="ECO:0000256" key="5">
    <source>
        <dbReference type="ARBA" id="ARBA00022833"/>
    </source>
</evidence>
<feature type="region of interest" description="Disordered" evidence="7">
    <location>
        <begin position="136"/>
        <end position="155"/>
    </location>
</feature>
<feature type="compositionally biased region" description="Acidic residues" evidence="7">
    <location>
        <begin position="478"/>
        <end position="491"/>
    </location>
</feature>
<feature type="domain" description="C3H1-type" evidence="8">
    <location>
        <begin position="251"/>
        <end position="278"/>
    </location>
</feature>
<evidence type="ECO:0000256" key="7">
    <source>
        <dbReference type="SAM" id="MobiDB-lite"/>
    </source>
</evidence>
<dbReference type="Pfam" id="PF00642">
    <property type="entry name" value="zf-CCCH"/>
    <property type="match status" value="1"/>
</dbReference>
<name>A0ABD1JJ19_9TELE</name>
<feature type="compositionally biased region" description="Low complexity" evidence="7">
    <location>
        <begin position="454"/>
        <end position="463"/>
    </location>
</feature>
<feature type="compositionally biased region" description="Basic and acidic residues" evidence="7">
    <location>
        <begin position="140"/>
        <end position="149"/>
    </location>
</feature>
<dbReference type="Proteomes" id="UP001591681">
    <property type="component" value="Unassembled WGS sequence"/>
</dbReference>
<feature type="region of interest" description="Disordered" evidence="7">
    <location>
        <begin position="379"/>
        <end position="407"/>
    </location>
</feature>
<evidence type="ECO:0000259" key="8">
    <source>
        <dbReference type="PROSITE" id="PS50103"/>
    </source>
</evidence>
<accession>A0ABD1JJ19</accession>
<organism evidence="9 10">
    <name type="scientific">Coilia grayii</name>
    <name type="common">Gray's grenadier anchovy</name>
    <dbReference type="NCBI Taxonomy" id="363190"/>
    <lineage>
        <taxon>Eukaryota</taxon>
        <taxon>Metazoa</taxon>
        <taxon>Chordata</taxon>
        <taxon>Craniata</taxon>
        <taxon>Vertebrata</taxon>
        <taxon>Euteleostomi</taxon>
        <taxon>Actinopterygii</taxon>
        <taxon>Neopterygii</taxon>
        <taxon>Teleostei</taxon>
        <taxon>Clupei</taxon>
        <taxon>Clupeiformes</taxon>
        <taxon>Clupeoidei</taxon>
        <taxon>Engraulidae</taxon>
        <taxon>Coilinae</taxon>
        <taxon>Coilia</taxon>
    </lineage>
</organism>
<dbReference type="InterPro" id="IPR000571">
    <property type="entry name" value="Znf_CCCH"/>
</dbReference>
<dbReference type="SMART" id="SM00356">
    <property type="entry name" value="ZnF_C3H1"/>
    <property type="match status" value="3"/>
</dbReference>
<dbReference type="InterPro" id="IPR054361">
    <property type="entry name" value="Znf-CCCH_ZC3H4/6/8"/>
</dbReference>
<dbReference type="Gene3D" id="4.10.1000.10">
    <property type="entry name" value="Zinc finger, CCCH-type"/>
    <property type="match status" value="1"/>
</dbReference>
<feature type="region of interest" description="Disordered" evidence="7">
    <location>
        <begin position="1"/>
        <end position="53"/>
    </location>
</feature>
<feature type="region of interest" description="Disordered" evidence="7">
    <location>
        <begin position="161"/>
        <end position="205"/>
    </location>
</feature>
<keyword evidence="5 6" id="KW-0862">Zinc</keyword>
<feature type="zinc finger region" description="C3H1-type" evidence="6">
    <location>
        <begin position="285"/>
        <end position="308"/>
    </location>
</feature>
<dbReference type="GO" id="GO:0008270">
    <property type="term" value="F:zinc ion binding"/>
    <property type="evidence" value="ECO:0007669"/>
    <property type="project" value="UniProtKB-KW"/>
</dbReference>
<feature type="region of interest" description="Disordered" evidence="7">
    <location>
        <begin position="95"/>
        <end position="127"/>
    </location>
</feature>
<dbReference type="PROSITE" id="PS50103">
    <property type="entry name" value="ZF_C3H1"/>
    <property type="match status" value="3"/>
</dbReference>
<feature type="zinc finger region" description="C3H1-type" evidence="6">
    <location>
        <begin position="225"/>
        <end position="247"/>
    </location>
</feature>
<evidence type="ECO:0000256" key="6">
    <source>
        <dbReference type="PROSITE-ProRule" id="PRU00723"/>
    </source>
</evidence>
<feature type="compositionally biased region" description="Low complexity" evidence="7">
    <location>
        <begin position="429"/>
        <end position="441"/>
    </location>
</feature>
<feature type="compositionally biased region" description="Polar residues" evidence="7">
    <location>
        <begin position="167"/>
        <end position="178"/>
    </location>
</feature>
<proteinExistence type="predicted"/>
<evidence type="ECO:0000256" key="2">
    <source>
        <dbReference type="ARBA" id="ARBA00022723"/>
    </source>
</evidence>
<keyword evidence="1" id="KW-0597">Phosphoprotein</keyword>
<dbReference type="EMBL" id="JBHFQA010000015">
    <property type="protein sequence ID" value="KAL2087161.1"/>
    <property type="molecule type" value="Genomic_DNA"/>
</dbReference>